<dbReference type="SUPFAM" id="SSF50978">
    <property type="entry name" value="WD40 repeat-like"/>
    <property type="match status" value="1"/>
</dbReference>
<gene>
    <name evidence="2" type="ORF">AUJ35_01165</name>
</gene>
<feature type="transmembrane region" description="Helical" evidence="1">
    <location>
        <begin position="7"/>
        <end position="29"/>
    </location>
</feature>
<evidence type="ECO:0000313" key="3">
    <source>
        <dbReference type="Proteomes" id="UP000182860"/>
    </source>
</evidence>
<keyword evidence="1" id="KW-0472">Membrane</keyword>
<proteinExistence type="predicted"/>
<dbReference type="Proteomes" id="UP000182860">
    <property type="component" value="Unassembled WGS sequence"/>
</dbReference>
<dbReference type="InterPro" id="IPR036322">
    <property type="entry name" value="WD40_repeat_dom_sf"/>
</dbReference>
<name>A0A1J4TAQ4_9BACT</name>
<keyword evidence="1" id="KW-1133">Transmembrane helix</keyword>
<comment type="caution">
    <text evidence="2">The sequence shown here is derived from an EMBL/GenBank/DDBJ whole genome shotgun (WGS) entry which is preliminary data.</text>
</comment>
<sequence length="304" mass="35051">MTQRIRSFIFWIFFAIFIVATSLISLYAAGYRLHLSWPLNFKNLLQQTGTLILDSRPGGATITIDNYSGQNFWQKYFSTQPKQYYTPAKIKNIIPGEYLVRFNLTGYWPYEKKIRIYPGEATYLEDIDFFRQDLPVKIIDAKVQGVQMTSDQNYIILPDDKKIIDLNTEAETQISLSADTFKRPEDLINIVKPKEVKYISLISSDLLIYATDWEIYLFDAKANKHTLITRLSEQITSVAWRTGGYIIYSTNNSINIINLKDRTNLTALISLERISAPVLNAKGDTLYFTAKIGNQEGLYKLFIK</sequence>
<organism evidence="2 3">
    <name type="scientific">Candidatus Falkowbacteria bacterium CG1_02_41_21</name>
    <dbReference type="NCBI Taxonomy" id="1805147"/>
    <lineage>
        <taxon>Bacteria</taxon>
        <taxon>Candidatus Falkowiibacteriota</taxon>
    </lineage>
</organism>
<protein>
    <submittedName>
        <fullName evidence="2">Uncharacterized protein</fullName>
    </submittedName>
</protein>
<dbReference type="AlphaFoldDB" id="A0A1J4TAQ4"/>
<accession>A0A1J4TAQ4</accession>
<evidence type="ECO:0000256" key="1">
    <source>
        <dbReference type="SAM" id="Phobius"/>
    </source>
</evidence>
<reference evidence="2 3" key="1">
    <citation type="journal article" date="2016" name="Environ. Microbiol.">
        <title>Genomic resolution of a cold subsurface aquifer community provides metabolic insights for novel microbes adapted to high CO concentrations.</title>
        <authorList>
            <person name="Probst A.J."/>
            <person name="Castelle C.J."/>
            <person name="Singh A."/>
            <person name="Brown C.T."/>
            <person name="Anantharaman K."/>
            <person name="Sharon I."/>
            <person name="Hug L.A."/>
            <person name="Burstein D."/>
            <person name="Emerson J.B."/>
            <person name="Thomas B.C."/>
            <person name="Banfield J.F."/>
        </authorList>
    </citation>
    <scope>NUCLEOTIDE SEQUENCE [LARGE SCALE GENOMIC DNA]</scope>
    <source>
        <strain evidence="2">CG1_02_41_21</strain>
    </source>
</reference>
<evidence type="ECO:0000313" key="2">
    <source>
        <dbReference type="EMBL" id="OIO07979.1"/>
    </source>
</evidence>
<keyword evidence="1" id="KW-0812">Transmembrane</keyword>
<dbReference type="EMBL" id="MNUV01000020">
    <property type="protein sequence ID" value="OIO07979.1"/>
    <property type="molecule type" value="Genomic_DNA"/>
</dbReference>